<evidence type="ECO:0000313" key="3">
    <source>
        <dbReference type="Proteomes" id="UP000735302"/>
    </source>
</evidence>
<dbReference type="EMBL" id="BLXT01003739">
    <property type="protein sequence ID" value="GFO04392.1"/>
    <property type="molecule type" value="Genomic_DNA"/>
</dbReference>
<accession>A0AAV4ABY7</accession>
<feature type="region of interest" description="Disordered" evidence="1">
    <location>
        <begin position="32"/>
        <end position="52"/>
    </location>
</feature>
<gene>
    <name evidence="2" type="ORF">PoB_003089700</name>
</gene>
<evidence type="ECO:0000256" key="1">
    <source>
        <dbReference type="SAM" id="MobiDB-lite"/>
    </source>
</evidence>
<keyword evidence="3" id="KW-1185">Reference proteome</keyword>
<name>A0AAV4ABY7_9GAST</name>
<reference evidence="2 3" key="1">
    <citation type="journal article" date="2021" name="Elife">
        <title>Chloroplast acquisition without the gene transfer in kleptoplastic sea slugs, Plakobranchus ocellatus.</title>
        <authorList>
            <person name="Maeda T."/>
            <person name="Takahashi S."/>
            <person name="Yoshida T."/>
            <person name="Shimamura S."/>
            <person name="Takaki Y."/>
            <person name="Nagai Y."/>
            <person name="Toyoda A."/>
            <person name="Suzuki Y."/>
            <person name="Arimoto A."/>
            <person name="Ishii H."/>
            <person name="Satoh N."/>
            <person name="Nishiyama T."/>
            <person name="Hasebe M."/>
            <person name="Maruyama T."/>
            <person name="Minagawa J."/>
            <person name="Obokata J."/>
            <person name="Shigenobu S."/>
        </authorList>
    </citation>
    <scope>NUCLEOTIDE SEQUENCE [LARGE SCALE GENOMIC DNA]</scope>
</reference>
<dbReference type="AlphaFoldDB" id="A0AAV4ABY7"/>
<dbReference type="Proteomes" id="UP000735302">
    <property type="component" value="Unassembled WGS sequence"/>
</dbReference>
<proteinExistence type="predicted"/>
<dbReference type="PANTHER" id="PTHR10773:SF19">
    <property type="match status" value="1"/>
</dbReference>
<comment type="caution">
    <text evidence="2">The sequence shown here is derived from an EMBL/GenBank/DDBJ whole genome shotgun (WGS) entry which is preliminary data.</text>
</comment>
<organism evidence="2 3">
    <name type="scientific">Plakobranchus ocellatus</name>
    <dbReference type="NCBI Taxonomy" id="259542"/>
    <lineage>
        <taxon>Eukaryota</taxon>
        <taxon>Metazoa</taxon>
        <taxon>Spiralia</taxon>
        <taxon>Lophotrochozoa</taxon>
        <taxon>Mollusca</taxon>
        <taxon>Gastropoda</taxon>
        <taxon>Heterobranchia</taxon>
        <taxon>Euthyneura</taxon>
        <taxon>Panpulmonata</taxon>
        <taxon>Sacoglossa</taxon>
        <taxon>Placobranchoidea</taxon>
        <taxon>Plakobranchidae</taxon>
        <taxon>Plakobranchus</taxon>
    </lineage>
</organism>
<protein>
    <submittedName>
        <fullName evidence="2">Uncharacterized protein</fullName>
    </submittedName>
</protein>
<evidence type="ECO:0000313" key="2">
    <source>
        <dbReference type="EMBL" id="GFO04392.1"/>
    </source>
</evidence>
<dbReference type="PANTHER" id="PTHR10773">
    <property type="entry name" value="DNA-DIRECTED RNA POLYMERASES I, II, AND III SUBUNIT RPABC2"/>
    <property type="match status" value="1"/>
</dbReference>
<sequence length="260" mass="29860">MSVGGQEHELCVSAFMSVHSIGKKRLTCLKQSKNHPTPPLDQRGLHGKQPCTPEDLKIKIRQHIRSFPTITSHYSRQINPNKRYLHPNLNIKRMWLLYLGQNEPEEKNKYCTGKKADMRPKVHYSLYKGLFFSEFNLGFGRPKSDTCLNCDRIHTQLNNSDSSEELKSKLSNEKDLHLRKALSAYNLLSALSSRPLVFSVQVSWIVYTRTSMHPGDPSMAAGKTVKMSSECFLHQLVQNIFSYTSRTYQYFCLGHACLTY</sequence>